<dbReference type="SUPFAM" id="SSF53448">
    <property type="entry name" value="Nucleotide-diphospho-sugar transferases"/>
    <property type="match status" value="1"/>
</dbReference>
<dbReference type="EC" id="2.4.-.-" evidence="5"/>
<keyword evidence="3" id="KW-0472">Membrane</keyword>
<feature type="transmembrane region" description="Helical" evidence="3">
    <location>
        <begin position="332"/>
        <end position="351"/>
    </location>
</feature>
<dbReference type="InterPro" id="IPR001173">
    <property type="entry name" value="Glyco_trans_2-like"/>
</dbReference>
<dbReference type="Pfam" id="PF00535">
    <property type="entry name" value="Glycos_transf_2"/>
    <property type="match status" value="1"/>
</dbReference>
<evidence type="ECO:0000259" key="4">
    <source>
        <dbReference type="Pfam" id="PF00535"/>
    </source>
</evidence>
<evidence type="ECO:0000256" key="3">
    <source>
        <dbReference type="SAM" id="Phobius"/>
    </source>
</evidence>
<keyword evidence="2 5" id="KW-0808">Transferase</keyword>
<dbReference type="GO" id="GO:0016757">
    <property type="term" value="F:glycosyltransferase activity"/>
    <property type="evidence" value="ECO:0007669"/>
    <property type="project" value="UniProtKB-KW"/>
</dbReference>
<accession>A0ABM9R790</accession>
<keyword evidence="3" id="KW-1133">Transmembrane helix</keyword>
<keyword evidence="3" id="KW-0812">Transmembrane</keyword>
<comment type="caution">
    <text evidence="5">The sequence shown here is derived from an EMBL/GenBank/DDBJ whole genome shotgun (WGS) entry which is preliminary data.</text>
</comment>
<dbReference type="PANTHER" id="PTHR22916">
    <property type="entry name" value="GLYCOSYLTRANSFERASE"/>
    <property type="match status" value="1"/>
</dbReference>
<protein>
    <submittedName>
        <fullName evidence="5">Glycosyltransferase EpsJ</fullName>
        <ecNumber evidence="5">2.4.-.-</ecNumber>
    </submittedName>
</protein>
<organism evidence="5 6">
    <name type="scientific">Bifidobacterium longum subsp. infantis</name>
    <dbReference type="NCBI Taxonomy" id="1682"/>
    <lineage>
        <taxon>Bacteria</taxon>
        <taxon>Bacillati</taxon>
        <taxon>Actinomycetota</taxon>
        <taxon>Actinomycetes</taxon>
        <taxon>Bifidobacteriales</taxon>
        <taxon>Bifidobacteriaceae</taxon>
        <taxon>Bifidobacterium</taxon>
    </lineage>
</organism>
<gene>
    <name evidence="5" type="primary">epsJ_3</name>
    <name evidence="5" type="ORF">BLIC_c02281</name>
</gene>
<dbReference type="InterPro" id="IPR029044">
    <property type="entry name" value="Nucleotide-diphossugar_trans"/>
</dbReference>
<evidence type="ECO:0000256" key="2">
    <source>
        <dbReference type="ARBA" id="ARBA00022679"/>
    </source>
</evidence>
<evidence type="ECO:0000256" key="1">
    <source>
        <dbReference type="ARBA" id="ARBA00022676"/>
    </source>
</evidence>
<dbReference type="CDD" id="cd00761">
    <property type="entry name" value="Glyco_tranf_GTA_type"/>
    <property type="match status" value="1"/>
</dbReference>
<dbReference type="EMBL" id="CCWP01000047">
    <property type="protein sequence ID" value="CEF05942.1"/>
    <property type="molecule type" value="Genomic_DNA"/>
</dbReference>
<evidence type="ECO:0000313" key="6">
    <source>
        <dbReference type="Proteomes" id="UP000043107"/>
    </source>
</evidence>
<proteinExistence type="predicted"/>
<dbReference type="Gene3D" id="3.90.550.10">
    <property type="entry name" value="Spore Coat Polysaccharide Biosynthesis Protein SpsA, Chain A"/>
    <property type="match status" value="1"/>
</dbReference>
<sequence length="364" mass="42594">MKDKKLANIVPQNQEDEGIILSIIVPTWNIPSEIFKRCMNSIANLKNLSYEVLIMIDGDGQHDRYWAICQECFSSPERVKVIEIAHAGLNAVRNAGIKLSQGKWLFIVDADDAICVEGLTLALNALKGASDTVAYCTNHIEVFRSYSKRMMNYCEDERFNGVECCSRLMRCTYNMGQAWAKLFSRDFLITNHLYYDESLAFGEDCEFILRLAFKAEQNNVTFMGSPVFSYQYYRNADSSTKRFSEDYMNRYIRAFKIMNQDFKEAKWEPKEFDIFVAHVLMQLTVNYVFNANAGMTLKDHWHLYRKVRQIDEFACAIRNVHCAQMNSKSRSIVLMFWKLHLFLCLYVVAWFRHTQIRLGRKRWA</sequence>
<dbReference type="PANTHER" id="PTHR22916:SF51">
    <property type="entry name" value="GLYCOSYLTRANSFERASE EPSH-RELATED"/>
    <property type="match status" value="1"/>
</dbReference>
<evidence type="ECO:0000313" key="5">
    <source>
        <dbReference type="EMBL" id="CEF05942.1"/>
    </source>
</evidence>
<feature type="domain" description="Glycosyltransferase 2-like" evidence="4">
    <location>
        <begin position="22"/>
        <end position="138"/>
    </location>
</feature>
<keyword evidence="1 5" id="KW-0328">Glycosyltransferase</keyword>
<keyword evidence="6" id="KW-1185">Reference proteome</keyword>
<name>A0ABM9R790_BIFLI</name>
<reference evidence="5 6" key="1">
    <citation type="submission" date="2014-09" db="EMBL/GenBank/DDBJ databases">
        <authorList>
            <person name="Bertelli C."/>
        </authorList>
    </citation>
    <scope>NUCLEOTIDE SEQUENCE [LARGE SCALE GENOMIC DNA]</scope>
    <source>
        <strain evidence="5 6">BIC1401111250</strain>
    </source>
</reference>
<dbReference type="Proteomes" id="UP000043107">
    <property type="component" value="Unassembled WGS sequence"/>
</dbReference>
<dbReference type="RefSeq" id="WP_012578375.1">
    <property type="nucleotide sequence ID" value="NZ_CBCRZZ010000030.1"/>
</dbReference>